<evidence type="ECO:0000313" key="2">
    <source>
        <dbReference type="EMBL" id="MBB3667723.1"/>
    </source>
</evidence>
<dbReference type="EMBL" id="JACIBT010000003">
    <property type="protein sequence ID" value="MBB3667723.1"/>
    <property type="molecule type" value="Genomic_DNA"/>
</dbReference>
<dbReference type="Proteomes" id="UP000547528">
    <property type="component" value="Unassembled WGS sequence"/>
</dbReference>
<dbReference type="AlphaFoldDB" id="A0A7W5TUD8"/>
<accession>A0A7W5TUD8</accession>
<feature type="compositionally biased region" description="Low complexity" evidence="1">
    <location>
        <begin position="26"/>
        <end position="41"/>
    </location>
</feature>
<proteinExistence type="predicted"/>
<sequence>MTMALKKKTTLLETLGPGEASRPLRATASAADADAAEYQDAGPGSAEPGRFRLHREAEVPRMMAALGTDAAPSAWAQDAQRPDELATLRQERRQIVAISRVVCQAVAEVLAGLRPVAQMSRWLTPEVHDKVRQRGEILARHRQGSTVYGGPLAFRSIRTTHVRPGVWEVSVVFSDERRTRACAMRLQAHRRRWRISAMELG</sequence>
<protein>
    <submittedName>
        <fullName evidence="2">Uncharacterized protein</fullName>
    </submittedName>
</protein>
<reference evidence="2 3" key="1">
    <citation type="submission" date="2020-08" db="EMBL/GenBank/DDBJ databases">
        <title>Sequencing the genomes of 1000 actinobacteria strains.</title>
        <authorList>
            <person name="Klenk H.-P."/>
        </authorList>
    </citation>
    <scope>NUCLEOTIDE SEQUENCE [LARGE SCALE GENOMIC DNA]</scope>
    <source>
        <strain evidence="2 3">DSM 28238</strain>
    </source>
</reference>
<evidence type="ECO:0000313" key="3">
    <source>
        <dbReference type="Proteomes" id="UP000547528"/>
    </source>
</evidence>
<gene>
    <name evidence="2" type="ORF">FHX47_001344</name>
</gene>
<dbReference type="Pfam" id="PF20060">
    <property type="entry name" value="DUF6459"/>
    <property type="match status" value="1"/>
</dbReference>
<feature type="region of interest" description="Disordered" evidence="1">
    <location>
        <begin position="15"/>
        <end position="49"/>
    </location>
</feature>
<evidence type="ECO:0000256" key="1">
    <source>
        <dbReference type="SAM" id="MobiDB-lite"/>
    </source>
</evidence>
<keyword evidence="3" id="KW-1185">Reference proteome</keyword>
<dbReference type="InterPro" id="IPR045596">
    <property type="entry name" value="DUF6459"/>
</dbReference>
<comment type="caution">
    <text evidence="2">The sequence shown here is derived from an EMBL/GenBank/DDBJ whole genome shotgun (WGS) entry which is preliminary data.</text>
</comment>
<name>A0A7W5TUD8_9MICC</name>
<organism evidence="2 3">
    <name type="scientific">Garicola koreensis</name>
    <dbReference type="NCBI Taxonomy" id="1262554"/>
    <lineage>
        <taxon>Bacteria</taxon>
        <taxon>Bacillati</taxon>
        <taxon>Actinomycetota</taxon>
        <taxon>Actinomycetes</taxon>
        <taxon>Micrococcales</taxon>
        <taxon>Micrococcaceae</taxon>
        <taxon>Garicola</taxon>
    </lineage>
</organism>